<dbReference type="Gene3D" id="1.10.443.10">
    <property type="entry name" value="Intergrase catalytic core"/>
    <property type="match status" value="1"/>
</dbReference>
<dbReference type="Gene3D" id="1.10.150.130">
    <property type="match status" value="1"/>
</dbReference>
<sequence length="360" mass="40126">MPVFMQEAKNRPDAKVVRSALRQWGYNMEYRTGREIPADVEKVLAWCRRKTVTVKAVTDPDVLRALQRAVTRRLDGKRFAPSVARKTRAVLFNALDYAVELGLIEANPLSSVKWSAMPSGKRKVNKRAVPNPVQARTLLAGVGSLSRSGPRLEAFFGAMYYAGLRPEEAVALNKRNLALLPEPEWDDERGEHVYDWGEFHLDSAEPHAGGRWTDSGKPRDERPLKSRGAGEGRTVSFPPDLTRLLWRRIRLFGYAPDGRLFQGEQGGEVPMITYTRAWRSVRKLILSEESQATPLASRPYDLRHAAVSTQLAAGVDPAAVAERAGHSVAVLLEIYAAFLDKGEAANRARIEKILGHKPKT</sequence>
<proteinExistence type="inferred from homology"/>
<evidence type="ECO:0000256" key="2">
    <source>
        <dbReference type="ARBA" id="ARBA00023125"/>
    </source>
</evidence>
<evidence type="ECO:0000256" key="3">
    <source>
        <dbReference type="ARBA" id="ARBA00023172"/>
    </source>
</evidence>
<evidence type="ECO:0000313" key="6">
    <source>
        <dbReference type="EMBL" id="MFC3455647.1"/>
    </source>
</evidence>
<reference evidence="7" key="1">
    <citation type="journal article" date="2019" name="Int. J. Syst. Evol. Microbiol.">
        <title>The Global Catalogue of Microorganisms (GCM) 10K type strain sequencing project: providing services to taxonomists for standard genome sequencing and annotation.</title>
        <authorList>
            <consortium name="The Broad Institute Genomics Platform"/>
            <consortium name="The Broad Institute Genome Sequencing Center for Infectious Disease"/>
            <person name="Wu L."/>
            <person name="Ma J."/>
        </authorList>
    </citation>
    <scope>NUCLEOTIDE SEQUENCE [LARGE SCALE GENOMIC DNA]</scope>
    <source>
        <strain evidence="7">CGMCC 4.7676</strain>
    </source>
</reference>
<dbReference type="InterPro" id="IPR011010">
    <property type="entry name" value="DNA_brk_join_enz"/>
</dbReference>
<dbReference type="InterPro" id="IPR010998">
    <property type="entry name" value="Integrase_recombinase_N"/>
</dbReference>
<evidence type="ECO:0000256" key="4">
    <source>
        <dbReference type="SAM" id="MobiDB-lite"/>
    </source>
</evidence>
<gene>
    <name evidence="6" type="ORF">ACFOSH_39975</name>
</gene>
<name>A0ABV7PD03_9PSEU</name>
<evidence type="ECO:0000313" key="7">
    <source>
        <dbReference type="Proteomes" id="UP001595645"/>
    </source>
</evidence>
<dbReference type="PANTHER" id="PTHR30349">
    <property type="entry name" value="PHAGE INTEGRASE-RELATED"/>
    <property type="match status" value="1"/>
</dbReference>
<dbReference type="PROSITE" id="PS51898">
    <property type="entry name" value="TYR_RECOMBINASE"/>
    <property type="match status" value="1"/>
</dbReference>
<dbReference type="EMBL" id="JBHRWK010000100">
    <property type="protein sequence ID" value="MFC3455647.1"/>
    <property type="molecule type" value="Genomic_DNA"/>
</dbReference>
<keyword evidence="2" id="KW-0238">DNA-binding</keyword>
<dbReference type="PANTHER" id="PTHR30349:SF64">
    <property type="entry name" value="PROPHAGE INTEGRASE INTD-RELATED"/>
    <property type="match status" value="1"/>
</dbReference>
<feature type="region of interest" description="Disordered" evidence="4">
    <location>
        <begin position="207"/>
        <end position="234"/>
    </location>
</feature>
<protein>
    <submittedName>
        <fullName evidence="6">Tyrosine-type recombinase/integrase</fullName>
    </submittedName>
</protein>
<feature type="compositionally biased region" description="Basic and acidic residues" evidence="4">
    <location>
        <begin position="214"/>
        <end position="230"/>
    </location>
</feature>
<keyword evidence="3" id="KW-0233">DNA recombination</keyword>
<organism evidence="6 7">
    <name type="scientific">Amycolatopsis speibonae</name>
    <dbReference type="NCBI Taxonomy" id="1450224"/>
    <lineage>
        <taxon>Bacteria</taxon>
        <taxon>Bacillati</taxon>
        <taxon>Actinomycetota</taxon>
        <taxon>Actinomycetes</taxon>
        <taxon>Pseudonocardiales</taxon>
        <taxon>Pseudonocardiaceae</taxon>
        <taxon>Amycolatopsis</taxon>
    </lineage>
</organism>
<dbReference type="RefSeq" id="WP_378246286.1">
    <property type="nucleotide sequence ID" value="NZ_JBHRWK010000100.1"/>
</dbReference>
<comment type="similarity">
    <text evidence="1">Belongs to the 'phage' integrase family.</text>
</comment>
<dbReference type="InterPro" id="IPR050090">
    <property type="entry name" value="Tyrosine_recombinase_XerCD"/>
</dbReference>
<keyword evidence="7" id="KW-1185">Reference proteome</keyword>
<feature type="domain" description="Tyr recombinase" evidence="5">
    <location>
        <begin position="124"/>
        <end position="349"/>
    </location>
</feature>
<evidence type="ECO:0000256" key="1">
    <source>
        <dbReference type="ARBA" id="ARBA00008857"/>
    </source>
</evidence>
<dbReference type="Proteomes" id="UP001595645">
    <property type="component" value="Unassembled WGS sequence"/>
</dbReference>
<accession>A0ABV7PD03</accession>
<comment type="caution">
    <text evidence="6">The sequence shown here is derived from an EMBL/GenBank/DDBJ whole genome shotgun (WGS) entry which is preliminary data.</text>
</comment>
<evidence type="ECO:0000259" key="5">
    <source>
        <dbReference type="PROSITE" id="PS51898"/>
    </source>
</evidence>
<dbReference type="InterPro" id="IPR013762">
    <property type="entry name" value="Integrase-like_cat_sf"/>
</dbReference>
<dbReference type="InterPro" id="IPR002104">
    <property type="entry name" value="Integrase_catalytic"/>
</dbReference>
<dbReference type="SUPFAM" id="SSF56349">
    <property type="entry name" value="DNA breaking-rejoining enzymes"/>
    <property type="match status" value="1"/>
</dbReference>